<dbReference type="InterPro" id="IPR051492">
    <property type="entry name" value="Dynamin-Rho_GEF"/>
</dbReference>
<accession>E3KIW7</accession>
<feature type="region of interest" description="Disordered" evidence="1">
    <location>
        <begin position="268"/>
        <end position="298"/>
    </location>
</feature>
<dbReference type="InterPro" id="IPR035899">
    <property type="entry name" value="DBL_dom_sf"/>
</dbReference>
<dbReference type="Proteomes" id="UP000008783">
    <property type="component" value="Unassembled WGS sequence"/>
</dbReference>
<dbReference type="AlphaFoldDB" id="E3KIW7"/>
<organism evidence="3 4">
    <name type="scientific">Puccinia graminis f. sp. tritici (strain CRL 75-36-700-3 / race SCCL)</name>
    <name type="common">Black stem rust fungus</name>
    <dbReference type="NCBI Taxonomy" id="418459"/>
    <lineage>
        <taxon>Eukaryota</taxon>
        <taxon>Fungi</taxon>
        <taxon>Dikarya</taxon>
        <taxon>Basidiomycota</taxon>
        <taxon>Pucciniomycotina</taxon>
        <taxon>Pucciniomycetes</taxon>
        <taxon>Pucciniales</taxon>
        <taxon>Pucciniaceae</taxon>
        <taxon>Puccinia</taxon>
    </lineage>
</organism>
<feature type="compositionally biased region" description="Low complexity" evidence="1">
    <location>
        <begin position="576"/>
        <end position="624"/>
    </location>
</feature>
<sequence>MVNKPPTRRTFNNNNNNRMNTPTTTTRKRLLDQTQDQSILWVDRIQNHSNNLTTTNKPSPSPSSPSTNSSNSSFHSTSSQPNQQQQQQQYPPSPSASSSTSTSSYSPSSSAFPSSASSSFTSPANTTRQTILSTNSIINTNNNNNNNNNNNTFKRTRAIEELVETEAIYASDLVIIRDIYLYRASGPPPSPPTLSTNDRQIIFSNITQLTQLALSLSEALTQANTQNQIGSCFIEFLPKIEKLFTVYCSKYGPASKRLEEFTRKLDRKQKKLDKSSSSNSGHHNHNHHHHHHHLHKPREEQLGIKYLNDCKKLCEGRTSAWDLGSLLIKPVQRCLKYSLLLDQIIKYTESDDPDLSSLIKARDGMVRVADSINETKRRHEVVGEMISRSGPLGTRYGVRLGSGSSNNSRPTGGKCWPSPPGLAELIDQVRRSAKALDQLPLVLIGSQNSIVDWIVAADRLVDAFKHTFALSSSPSAPPPPGILLSDLQAYQHLVLRGSLNGPLKFLRERIKKEIIPRIEELKGLYTKPLMLIEKYEKRRQMIGSPSHHPASPTGSTSRTRRTSEGGGGSGTDQPIFPLSSASSFSSHPLLPSSHTTTPISIPSSSSSSSTAATSTTTAATSTTTTTAATLATEDGMDYQLKEIQRFLLDQLPKLIHLSNSALNRILANLFRSAQLCHSDLIVLINKALNI</sequence>
<dbReference type="GeneID" id="10545503"/>
<dbReference type="KEGG" id="pgr:PGTG_10620"/>
<feature type="region of interest" description="Disordered" evidence="1">
    <location>
        <begin position="1"/>
        <end position="31"/>
    </location>
</feature>
<dbReference type="PANTHER" id="PTHR22834">
    <property type="entry name" value="NUCLEAR FUSION PROTEIN FUS2"/>
    <property type="match status" value="1"/>
</dbReference>
<keyword evidence="4" id="KW-1185">Reference proteome</keyword>
<dbReference type="eggNOG" id="KOG3519">
    <property type="taxonomic scope" value="Eukaryota"/>
</dbReference>
<feature type="region of interest" description="Disordered" evidence="1">
    <location>
        <begin position="540"/>
        <end position="624"/>
    </location>
</feature>
<feature type="compositionally biased region" description="Basic residues" evidence="1">
    <location>
        <begin position="282"/>
        <end position="296"/>
    </location>
</feature>
<dbReference type="InParanoid" id="E3KIW7"/>
<dbReference type="GO" id="GO:0031991">
    <property type="term" value="P:regulation of actomyosin contractile ring contraction"/>
    <property type="evidence" value="ECO:0000318"/>
    <property type="project" value="GO_Central"/>
</dbReference>
<dbReference type="InterPro" id="IPR000219">
    <property type="entry name" value="DH_dom"/>
</dbReference>
<dbReference type="GO" id="GO:0005737">
    <property type="term" value="C:cytoplasm"/>
    <property type="evidence" value="ECO:0000318"/>
    <property type="project" value="GO_Central"/>
</dbReference>
<dbReference type="SUPFAM" id="SSF48065">
    <property type="entry name" value="DBL homology domain (DH-domain)"/>
    <property type="match status" value="1"/>
</dbReference>
<dbReference type="OrthoDB" id="10256089at2759"/>
<dbReference type="PROSITE" id="PS50010">
    <property type="entry name" value="DH_2"/>
    <property type="match status" value="1"/>
</dbReference>
<dbReference type="PANTHER" id="PTHR22834:SF20">
    <property type="entry name" value="SH3 DOMAIN-CONTAINING PROTEIN"/>
    <property type="match status" value="1"/>
</dbReference>
<dbReference type="RefSeq" id="XP_003328661.2">
    <property type="nucleotide sequence ID" value="XM_003328613.2"/>
</dbReference>
<name>E3KIW7_PUCGT</name>
<evidence type="ECO:0000256" key="1">
    <source>
        <dbReference type="SAM" id="MobiDB-lite"/>
    </source>
</evidence>
<evidence type="ECO:0000313" key="4">
    <source>
        <dbReference type="Proteomes" id="UP000008783"/>
    </source>
</evidence>
<protein>
    <recommendedName>
        <fullName evidence="2">DH domain-containing protein</fullName>
    </recommendedName>
</protein>
<dbReference type="CDD" id="cd00160">
    <property type="entry name" value="RhoGEF"/>
    <property type="match status" value="1"/>
</dbReference>
<evidence type="ECO:0000259" key="2">
    <source>
        <dbReference type="PROSITE" id="PS50010"/>
    </source>
</evidence>
<dbReference type="GO" id="GO:0005085">
    <property type="term" value="F:guanyl-nucleotide exchange factor activity"/>
    <property type="evidence" value="ECO:0000318"/>
    <property type="project" value="GO_Central"/>
</dbReference>
<dbReference type="STRING" id="418459.E3KIW7"/>
<feature type="domain" description="DH" evidence="2">
    <location>
        <begin position="154"/>
        <end position="375"/>
    </location>
</feature>
<feature type="compositionally biased region" description="Low complexity" evidence="1">
    <location>
        <begin position="1"/>
        <end position="25"/>
    </location>
</feature>
<dbReference type="VEuPathDB" id="FungiDB:PGTG_10620"/>
<dbReference type="GO" id="GO:0032955">
    <property type="term" value="P:regulation of division septum assembly"/>
    <property type="evidence" value="ECO:0000318"/>
    <property type="project" value="GO_Central"/>
</dbReference>
<feature type="region of interest" description="Disordered" evidence="1">
    <location>
        <begin position="50"/>
        <end position="126"/>
    </location>
</feature>
<reference evidence="4" key="2">
    <citation type="journal article" date="2011" name="Proc. Natl. Acad. Sci. U.S.A.">
        <title>Obligate biotrophy features unraveled by the genomic analysis of rust fungi.</title>
        <authorList>
            <person name="Duplessis S."/>
            <person name="Cuomo C.A."/>
            <person name="Lin Y.-C."/>
            <person name="Aerts A."/>
            <person name="Tisserant E."/>
            <person name="Veneault-Fourrey C."/>
            <person name="Joly D.L."/>
            <person name="Hacquard S."/>
            <person name="Amselem J."/>
            <person name="Cantarel B.L."/>
            <person name="Chiu R."/>
            <person name="Coutinho P.M."/>
            <person name="Feau N."/>
            <person name="Field M."/>
            <person name="Frey P."/>
            <person name="Gelhaye E."/>
            <person name="Goldberg J."/>
            <person name="Grabherr M.G."/>
            <person name="Kodira C.D."/>
            <person name="Kohler A."/>
            <person name="Kuees U."/>
            <person name="Lindquist E.A."/>
            <person name="Lucas S.M."/>
            <person name="Mago R."/>
            <person name="Mauceli E."/>
            <person name="Morin E."/>
            <person name="Murat C."/>
            <person name="Pangilinan J.L."/>
            <person name="Park R."/>
            <person name="Pearson M."/>
            <person name="Quesneville H."/>
            <person name="Rouhier N."/>
            <person name="Sakthikumar S."/>
            <person name="Salamov A.A."/>
            <person name="Schmutz J."/>
            <person name="Selles B."/>
            <person name="Shapiro H."/>
            <person name="Tanguay P."/>
            <person name="Tuskan G.A."/>
            <person name="Henrissat B."/>
            <person name="Van de Peer Y."/>
            <person name="Rouze P."/>
            <person name="Ellis J.G."/>
            <person name="Dodds P.N."/>
            <person name="Schein J.E."/>
            <person name="Zhong S."/>
            <person name="Hamelin R.C."/>
            <person name="Grigoriev I.V."/>
            <person name="Szabo L.J."/>
            <person name="Martin F."/>
        </authorList>
    </citation>
    <scope>NUCLEOTIDE SEQUENCE [LARGE SCALE GENOMIC DNA]</scope>
    <source>
        <strain evidence="4">CRL 75-36-700-3 / race SCCL</strain>
    </source>
</reference>
<proteinExistence type="predicted"/>
<dbReference type="Pfam" id="PF00621">
    <property type="entry name" value="RhoGEF"/>
    <property type="match status" value="1"/>
</dbReference>
<evidence type="ECO:0000313" key="3">
    <source>
        <dbReference type="EMBL" id="EFP84242.2"/>
    </source>
</evidence>
<dbReference type="EMBL" id="DS178289">
    <property type="protein sequence ID" value="EFP84242.2"/>
    <property type="molecule type" value="Genomic_DNA"/>
</dbReference>
<reference key="1">
    <citation type="submission" date="2007-01" db="EMBL/GenBank/DDBJ databases">
        <title>The Genome Sequence of Puccinia graminis f. sp. tritici Strain CRL 75-36-700-3.</title>
        <authorList>
            <consortium name="The Broad Institute Genome Sequencing Platform"/>
            <person name="Birren B."/>
            <person name="Lander E."/>
            <person name="Galagan J."/>
            <person name="Nusbaum C."/>
            <person name="Devon K."/>
            <person name="Cuomo C."/>
            <person name="Jaffe D."/>
            <person name="Butler J."/>
            <person name="Alvarez P."/>
            <person name="Gnerre S."/>
            <person name="Grabherr M."/>
            <person name="Mauceli E."/>
            <person name="Brockman W."/>
            <person name="Young S."/>
            <person name="LaButti K."/>
            <person name="Sykes S."/>
            <person name="DeCaprio D."/>
            <person name="Crawford M."/>
            <person name="Koehrsen M."/>
            <person name="Engels R."/>
            <person name="Montgomery P."/>
            <person name="Pearson M."/>
            <person name="Howarth C."/>
            <person name="Larson L."/>
            <person name="White J."/>
            <person name="Zeng Q."/>
            <person name="Kodira C."/>
            <person name="Yandava C."/>
            <person name="Alvarado L."/>
            <person name="O'Leary S."/>
            <person name="Szabo L."/>
            <person name="Dean R."/>
            <person name="Schein J."/>
        </authorList>
    </citation>
    <scope>NUCLEOTIDE SEQUENCE</scope>
    <source>
        <strain>CRL 75-36-700-3</strain>
    </source>
</reference>
<dbReference type="SMART" id="SM00325">
    <property type="entry name" value="RhoGEF"/>
    <property type="match status" value="1"/>
</dbReference>
<dbReference type="HOGENOM" id="CLU_399077_0_0_1"/>
<dbReference type="Gene3D" id="1.20.900.10">
    <property type="entry name" value="Dbl homology (DH) domain"/>
    <property type="match status" value="1"/>
</dbReference>
<gene>
    <name evidence="3" type="ORF">PGTG_10620</name>
</gene>